<evidence type="ECO:0000256" key="1">
    <source>
        <dbReference type="SAM" id="MobiDB-lite"/>
    </source>
</evidence>
<evidence type="ECO:0000313" key="2">
    <source>
        <dbReference type="EnsemblPlants" id="PGSC0003DMT400016196"/>
    </source>
</evidence>
<dbReference type="HOGENOM" id="CLU_1498809_0_0_1"/>
<sequence length="180" mass="20428">MRVKLGRGAVSVLLTGSRNGFADFGVGREAWWLQICRASLEFMVIVHRSWSQKHISNRRKRKRRKGRGTGGETKRGKGRGPAAKLKGEKGRGLAAKLKGEKGGDWRRNVKGKRRGLAAFALRWSSWMEQVVFANCLMSVFKCVVQVVFEKESNIKDEDEQDRTKMGYIIWWFGSGQVRIG</sequence>
<reference evidence="3" key="1">
    <citation type="journal article" date="2011" name="Nature">
        <title>Genome sequence and analysis of the tuber crop potato.</title>
        <authorList>
            <consortium name="The Potato Genome Sequencing Consortium"/>
        </authorList>
    </citation>
    <scope>NUCLEOTIDE SEQUENCE [LARGE SCALE GENOMIC DNA]</scope>
    <source>
        <strain evidence="3">cv. DM1-3 516 R44</strain>
    </source>
</reference>
<evidence type="ECO:0000313" key="3">
    <source>
        <dbReference type="Proteomes" id="UP000011115"/>
    </source>
</evidence>
<dbReference type="EnsemblPlants" id="PGSC0003DMT400016196">
    <property type="protein sequence ID" value="PGSC0003DMT400016196"/>
    <property type="gene ID" value="PGSC0003DMG400006331"/>
</dbReference>
<name>M1A794_SOLTU</name>
<dbReference type="InParanoid" id="M1A794"/>
<reference evidence="2" key="2">
    <citation type="submission" date="2015-06" db="UniProtKB">
        <authorList>
            <consortium name="EnsemblPlants"/>
        </authorList>
    </citation>
    <scope>IDENTIFICATION</scope>
    <source>
        <strain evidence="2">DM1-3 516 R44</strain>
    </source>
</reference>
<dbReference type="Proteomes" id="UP000011115">
    <property type="component" value="Unassembled WGS sequence"/>
</dbReference>
<protein>
    <submittedName>
        <fullName evidence="2">Uncharacterized protein</fullName>
    </submittedName>
</protein>
<dbReference type="PaxDb" id="4113-PGSC0003DMT400016196"/>
<organism evidence="2 3">
    <name type="scientific">Solanum tuberosum</name>
    <name type="common">Potato</name>
    <dbReference type="NCBI Taxonomy" id="4113"/>
    <lineage>
        <taxon>Eukaryota</taxon>
        <taxon>Viridiplantae</taxon>
        <taxon>Streptophyta</taxon>
        <taxon>Embryophyta</taxon>
        <taxon>Tracheophyta</taxon>
        <taxon>Spermatophyta</taxon>
        <taxon>Magnoliopsida</taxon>
        <taxon>eudicotyledons</taxon>
        <taxon>Gunneridae</taxon>
        <taxon>Pentapetalae</taxon>
        <taxon>asterids</taxon>
        <taxon>lamiids</taxon>
        <taxon>Solanales</taxon>
        <taxon>Solanaceae</taxon>
        <taxon>Solanoideae</taxon>
        <taxon>Solaneae</taxon>
        <taxon>Solanum</taxon>
    </lineage>
</organism>
<keyword evidence="3" id="KW-1185">Reference proteome</keyword>
<proteinExistence type="predicted"/>
<feature type="region of interest" description="Disordered" evidence="1">
    <location>
        <begin position="55"/>
        <end position="89"/>
    </location>
</feature>
<dbReference type="Gramene" id="PGSC0003DMT400016196">
    <property type="protein sequence ID" value="PGSC0003DMT400016196"/>
    <property type="gene ID" value="PGSC0003DMG400006331"/>
</dbReference>
<accession>M1A794</accession>
<feature type="compositionally biased region" description="Basic residues" evidence="1">
    <location>
        <begin position="55"/>
        <end position="67"/>
    </location>
</feature>
<dbReference type="AlphaFoldDB" id="M1A794"/>